<dbReference type="Pfam" id="PF00472">
    <property type="entry name" value="RF-1"/>
    <property type="match status" value="1"/>
</dbReference>
<comment type="similarity">
    <text evidence="1">Belongs to the prokaryotic/mitochondrial release factor family.</text>
</comment>
<dbReference type="Gene3D" id="3.30.160.20">
    <property type="match status" value="1"/>
</dbReference>
<reference evidence="6 7" key="1">
    <citation type="submission" date="2015-04" db="EMBL/GenBank/DDBJ databases">
        <authorList>
            <person name="Syromyatnikov M.Y."/>
            <person name="Popov V.N."/>
        </authorList>
    </citation>
    <scope>NUCLEOTIDE SEQUENCE [LARGE SCALE GENOMIC DNA]</scope>
</reference>
<dbReference type="OrthoDB" id="2019491at2759"/>
<keyword evidence="2" id="KW-0488">Methylation</keyword>
<sequence length="376" mass="44039">MVFKYLSKTKSYISLFQRRNYFSNRINKLFVDNFDKYHKTIEFDENSDNYYVKTKLINILNEYSKLSESLKEVDKELNSENQTDDDLKKLMKEEKVELDMKHSELVTKVLNEIYIYEQLKSADTIENSSNIIFEVSPGVGGKEAMLFANELSTMYFNYFNYKNWDIKDVESNDRHHKARIEGRDVWYFMKYEAGVHRVQRIPDTERRGRVHTSTVSIACIPIRDDVRASGAGGQHVNTTDSAVRISHIPSGISVESQEDRSQIKNREIAMRKLKNILSERLITEAFEKSMKTRKSQVGQANRNEKIRTYNFKDDRVTDHRLSSLDIASIEKEDTLYDLQGLFNNPEKLEGFIVSLQKVDKERTLLDIFSELELKNK</sequence>
<evidence type="ECO:0000256" key="1">
    <source>
        <dbReference type="ARBA" id="ARBA00010835"/>
    </source>
</evidence>
<dbReference type="SMART" id="SM00937">
    <property type="entry name" value="PCRF"/>
    <property type="match status" value="1"/>
</dbReference>
<evidence type="ECO:0000313" key="7">
    <source>
        <dbReference type="Proteomes" id="UP000183832"/>
    </source>
</evidence>
<dbReference type="PANTHER" id="PTHR43804">
    <property type="entry name" value="LD18447P"/>
    <property type="match status" value="1"/>
</dbReference>
<dbReference type="InterPro" id="IPR000352">
    <property type="entry name" value="Pep_chain_release_fac_I"/>
</dbReference>
<feature type="domain" description="Prokaryotic-type class I peptide chain release factors" evidence="5">
    <location>
        <begin position="227"/>
        <end position="243"/>
    </location>
</feature>
<dbReference type="Gene3D" id="3.30.70.1660">
    <property type="match status" value="1"/>
</dbReference>
<dbReference type="InterPro" id="IPR050057">
    <property type="entry name" value="Prokaryotic/Mito_RF"/>
</dbReference>
<dbReference type="PROSITE" id="PS00745">
    <property type="entry name" value="RF_PROK_I"/>
    <property type="match status" value="1"/>
</dbReference>
<evidence type="ECO:0000256" key="4">
    <source>
        <dbReference type="SAM" id="Coils"/>
    </source>
</evidence>
<evidence type="ECO:0000313" key="6">
    <source>
        <dbReference type="EMBL" id="CRK96959.1"/>
    </source>
</evidence>
<keyword evidence="7" id="KW-1185">Reference proteome</keyword>
<dbReference type="PANTHER" id="PTHR43804:SF7">
    <property type="entry name" value="LD18447P"/>
    <property type="match status" value="1"/>
</dbReference>
<keyword evidence="4" id="KW-0175">Coiled coil</keyword>
<dbReference type="InterPro" id="IPR005139">
    <property type="entry name" value="PCRF"/>
</dbReference>
<evidence type="ECO:0000256" key="2">
    <source>
        <dbReference type="ARBA" id="ARBA00022481"/>
    </source>
</evidence>
<name>A0A1J1I9K1_9DIPT</name>
<dbReference type="GO" id="GO:0005737">
    <property type="term" value="C:cytoplasm"/>
    <property type="evidence" value="ECO:0007669"/>
    <property type="project" value="UniProtKB-ARBA"/>
</dbReference>
<dbReference type="SUPFAM" id="SSF75620">
    <property type="entry name" value="Release factor"/>
    <property type="match status" value="1"/>
</dbReference>
<proteinExistence type="inferred from homology"/>
<dbReference type="GO" id="GO:0003747">
    <property type="term" value="F:translation release factor activity"/>
    <property type="evidence" value="ECO:0007669"/>
    <property type="project" value="InterPro"/>
</dbReference>
<gene>
    <name evidence="6" type="ORF">CLUMA_CG010322</name>
</gene>
<protein>
    <submittedName>
        <fullName evidence="6">CLUMA_CG010322, isoform A</fullName>
    </submittedName>
</protein>
<evidence type="ECO:0000259" key="5">
    <source>
        <dbReference type="PROSITE" id="PS00745"/>
    </source>
</evidence>
<dbReference type="Pfam" id="PF03462">
    <property type="entry name" value="PCRF"/>
    <property type="match status" value="1"/>
</dbReference>
<dbReference type="STRING" id="568069.A0A1J1I9K1"/>
<accession>A0A1J1I9K1</accession>
<feature type="coiled-coil region" evidence="4">
    <location>
        <begin position="56"/>
        <end position="83"/>
    </location>
</feature>
<dbReference type="Proteomes" id="UP000183832">
    <property type="component" value="Unassembled WGS sequence"/>
</dbReference>
<dbReference type="AlphaFoldDB" id="A0A1J1I9K1"/>
<organism evidence="6 7">
    <name type="scientific">Clunio marinus</name>
    <dbReference type="NCBI Taxonomy" id="568069"/>
    <lineage>
        <taxon>Eukaryota</taxon>
        <taxon>Metazoa</taxon>
        <taxon>Ecdysozoa</taxon>
        <taxon>Arthropoda</taxon>
        <taxon>Hexapoda</taxon>
        <taxon>Insecta</taxon>
        <taxon>Pterygota</taxon>
        <taxon>Neoptera</taxon>
        <taxon>Endopterygota</taxon>
        <taxon>Diptera</taxon>
        <taxon>Nematocera</taxon>
        <taxon>Chironomoidea</taxon>
        <taxon>Chironomidae</taxon>
        <taxon>Clunio</taxon>
    </lineage>
</organism>
<keyword evidence="3" id="KW-0648">Protein biosynthesis</keyword>
<dbReference type="EMBL" id="CVRI01000045">
    <property type="protein sequence ID" value="CRK96959.1"/>
    <property type="molecule type" value="Genomic_DNA"/>
</dbReference>
<evidence type="ECO:0000256" key="3">
    <source>
        <dbReference type="ARBA" id="ARBA00022917"/>
    </source>
</evidence>
<dbReference type="InterPro" id="IPR045853">
    <property type="entry name" value="Pep_chain_release_fac_I_sf"/>
</dbReference>